<name>A0A401JEG4_9PROT</name>
<sequence>MQKLYESFDRSVYYLPGTHPAVFFLADKEGGGILINSPIFSPETLAQINTIMPLKFIFYPSHLGAQDVDAWRSASAAQTMAYGHEARHISGKTDIVLDRENRFSRTIDFLPMSGRTESSCALRCKNKPGLIFFGPILSCGVSCWPTIIAQPDDYSFENRLFGALGLQDVKFDYAFTDDFDPLTSHFGPGADIAIRNEVERALAD</sequence>
<dbReference type="RefSeq" id="WP_124704805.1">
    <property type="nucleotide sequence ID" value="NZ_BGOW01000015.1"/>
</dbReference>
<dbReference type="Proteomes" id="UP000286806">
    <property type="component" value="Unassembled WGS sequence"/>
</dbReference>
<gene>
    <name evidence="1" type="ORF">SFMTTN_1820</name>
</gene>
<comment type="caution">
    <text evidence="1">The sequence shown here is derived from an EMBL/GenBank/DDBJ whole genome shotgun (WGS) entry which is preliminary data.</text>
</comment>
<proteinExistence type="predicted"/>
<dbReference type="InterPro" id="IPR036866">
    <property type="entry name" value="RibonucZ/Hydroxyglut_hydro"/>
</dbReference>
<evidence type="ECO:0000313" key="1">
    <source>
        <dbReference type="EMBL" id="GBL46008.1"/>
    </source>
</evidence>
<evidence type="ECO:0008006" key="3">
    <source>
        <dbReference type="Google" id="ProtNLM"/>
    </source>
</evidence>
<dbReference type="EMBL" id="BGOW01000015">
    <property type="protein sequence ID" value="GBL46008.1"/>
    <property type="molecule type" value="Genomic_DNA"/>
</dbReference>
<dbReference type="SUPFAM" id="SSF56281">
    <property type="entry name" value="Metallo-hydrolase/oxidoreductase"/>
    <property type="match status" value="1"/>
</dbReference>
<dbReference type="OrthoDB" id="5293547at2"/>
<organism evidence="1 2">
    <name type="scientific">Sulfuriferula multivorans</name>
    <dbReference type="NCBI Taxonomy" id="1559896"/>
    <lineage>
        <taxon>Bacteria</taxon>
        <taxon>Pseudomonadati</taxon>
        <taxon>Pseudomonadota</taxon>
        <taxon>Betaproteobacteria</taxon>
        <taxon>Nitrosomonadales</taxon>
        <taxon>Sulfuricellaceae</taxon>
        <taxon>Sulfuriferula</taxon>
    </lineage>
</organism>
<evidence type="ECO:0000313" key="2">
    <source>
        <dbReference type="Proteomes" id="UP000286806"/>
    </source>
</evidence>
<keyword evidence="2" id="KW-1185">Reference proteome</keyword>
<protein>
    <recommendedName>
        <fullName evidence="3">Metallo-beta-lactamase domain-containing protein</fullName>
    </recommendedName>
</protein>
<accession>A0A401JEG4</accession>
<dbReference type="AlphaFoldDB" id="A0A401JEG4"/>
<reference evidence="1 2" key="1">
    <citation type="journal article" date="2019" name="Front. Microbiol.">
        <title>Genomes of Neutrophilic Sulfur-Oxidizing Chemolithoautotrophs Representing 9 Proteobacterial Species From 8 Genera.</title>
        <authorList>
            <person name="Watanabe T."/>
            <person name="Kojima H."/>
            <person name="Umezawa K."/>
            <person name="Hori C."/>
            <person name="Takasuka T.E."/>
            <person name="Kato Y."/>
            <person name="Fukui M."/>
        </authorList>
    </citation>
    <scope>NUCLEOTIDE SEQUENCE [LARGE SCALE GENOMIC DNA]</scope>
    <source>
        <strain evidence="1 2">TTN</strain>
    </source>
</reference>